<organism evidence="1 2">
    <name type="scientific">Racocetra persica</name>
    <dbReference type="NCBI Taxonomy" id="160502"/>
    <lineage>
        <taxon>Eukaryota</taxon>
        <taxon>Fungi</taxon>
        <taxon>Fungi incertae sedis</taxon>
        <taxon>Mucoromycota</taxon>
        <taxon>Glomeromycotina</taxon>
        <taxon>Glomeromycetes</taxon>
        <taxon>Diversisporales</taxon>
        <taxon>Gigasporaceae</taxon>
        <taxon>Racocetra</taxon>
    </lineage>
</organism>
<evidence type="ECO:0000313" key="1">
    <source>
        <dbReference type="EMBL" id="CAG8570844.1"/>
    </source>
</evidence>
<dbReference type="EMBL" id="CAJVQC010006756">
    <property type="protein sequence ID" value="CAG8570844.1"/>
    <property type="molecule type" value="Genomic_DNA"/>
</dbReference>
<keyword evidence="2" id="KW-1185">Reference proteome</keyword>
<evidence type="ECO:0000313" key="2">
    <source>
        <dbReference type="Proteomes" id="UP000789920"/>
    </source>
</evidence>
<accession>A0ACA9M9A4</accession>
<comment type="caution">
    <text evidence="1">The sequence shown here is derived from an EMBL/GenBank/DDBJ whole genome shotgun (WGS) entry which is preliminary data.</text>
</comment>
<dbReference type="Proteomes" id="UP000789920">
    <property type="component" value="Unassembled WGS sequence"/>
</dbReference>
<name>A0ACA9M9A4_9GLOM</name>
<reference evidence="1" key="1">
    <citation type="submission" date="2021-06" db="EMBL/GenBank/DDBJ databases">
        <authorList>
            <person name="Kallberg Y."/>
            <person name="Tangrot J."/>
            <person name="Rosling A."/>
        </authorList>
    </citation>
    <scope>NUCLEOTIDE SEQUENCE</scope>
    <source>
        <strain evidence="1">MA461A</strain>
    </source>
</reference>
<sequence length="172" mass="20006">MAMKSKKPTRNSKKTIEIKPDQKREGKAFGCSEIFTLDSKGKVIKKEWKEPLLKMGDIPVYTRTIYLNELFLHKQMGLQPILTDIDPQSQKINGGHGKKHDEYTEKLRQLLKLENLHKDIGLESVIDFNEEMKESYAKILEKSENKPEIDAYREGLFIGTFEKILNRLIINE</sequence>
<protein>
    <submittedName>
        <fullName evidence="1">18770_t:CDS:1</fullName>
    </submittedName>
</protein>
<proteinExistence type="predicted"/>
<gene>
    <name evidence="1" type="ORF">RPERSI_LOCUS4747</name>
</gene>